<comment type="subcellular location">
    <subcellularLocation>
        <location evidence="1 7">Cell membrane</location>
        <topology evidence="1 7">Multi-pass membrane protein</topology>
    </subcellularLocation>
</comment>
<evidence type="ECO:0000256" key="5">
    <source>
        <dbReference type="ARBA" id="ARBA00022989"/>
    </source>
</evidence>
<sequence>MTSNWVTTGLSTLVILVASLVHGIAGFGFAQVSMGLMPLFRSPSSASIIFTATAVVSNARVWWSVRGAFDWRKWAVPVGGLVVGMPLGIYVFSQFDGDQMRVAIGAVLVLAVIVVGATQQSEFVTDWIEAKDYRPGNAIGATAGLLAGVFGGAVAVPGPPMIVYGAFMSASGFWSDEEMKATFTAFFGTLMLYRLGSLSYTGAVTTPLLVEATVAIPMVFVGAWAGVYIFDNIPERVFQWLVLALLTVNAFVLLFTAVPEL</sequence>
<proteinExistence type="inferred from homology"/>
<feature type="transmembrane region" description="Helical" evidence="7">
    <location>
        <begin position="44"/>
        <end position="62"/>
    </location>
</feature>
<dbReference type="PANTHER" id="PTHR30269:SF37">
    <property type="entry name" value="MEMBRANE TRANSPORTER PROTEIN"/>
    <property type="match status" value="1"/>
</dbReference>
<dbReference type="PANTHER" id="PTHR30269">
    <property type="entry name" value="TRANSMEMBRANE PROTEIN YFCA"/>
    <property type="match status" value="1"/>
</dbReference>
<evidence type="ECO:0000256" key="4">
    <source>
        <dbReference type="ARBA" id="ARBA00022692"/>
    </source>
</evidence>
<comment type="similarity">
    <text evidence="7">Belongs to the 4-toluene sulfonate uptake permease (TSUP) (TC 2.A.102) family.</text>
</comment>
<feature type="transmembrane region" description="Helical" evidence="7">
    <location>
        <begin position="12"/>
        <end position="32"/>
    </location>
</feature>
<dbReference type="AlphaFoldDB" id="A0A6B0GLW0"/>
<keyword evidence="2" id="KW-0813">Transport</keyword>
<comment type="caution">
    <text evidence="8">The sequence shown here is derived from an EMBL/GenBank/DDBJ whole genome shotgun (WGS) entry which is preliminary data.</text>
</comment>
<dbReference type="InterPro" id="IPR002781">
    <property type="entry name" value="TM_pro_TauE-like"/>
</dbReference>
<dbReference type="OrthoDB" id="265801at2157"/>
<evidence type="ECO:0000256" key="6">
    <source>
        <dbReference type="ARBA" id="ARBA00023136"/>
    </source>
</evidence>
<evidence type="ECO:0000313" key="9">
    <source>
        <dbReference type="Proteomes" id="UP000451471"/>
    </source>
</evidence>
<feature type="transmembrane region" description="Helical" evidence="7">
    <location>
        <begin position="138"/>
        <end position="167"/>
    </location>
</feature>
<organism evidence="8 9">
    <name type="scientific">Halomarina oriensis</name>
    <dbReference type="NCBI Taxonomy" id="671145"/>
    <lineage>
        <taxon>Archaea</taxon>
        <taxon>Methanobacteriati</taxon>
        <taxon>Methanobacteriota</taxon>
        <taxon>Stenosarchaea group</taxon>
        <taxon>Halobacteria</taxon>
        <taxon>Halobacteriales</taxon>
        <taxon>Natronomonadaceae</taxon>
        <taxon>Halomarina</taxon>
    </lineage>
</organism>
<feature type="transmembrane region" description="Helical" evidence="7">
    <location>
        <begin position="237"/>
        <end position="258"/>
    </location>
</feature>
<evidence type="ECO:0000256" key="3">
    <source>
        <dbReference type="ARBA" id="ARBA00022475"/>
    </source>
</evidence>
<dbReference type="EMBL" id="WSZK01000010">
    <property type="protein sequence ID" value="MWG33753.1"/>
    <property type="molecule type" value="Genomic_DNA"/>
</dbReference>
<feature type="transmembrane region" description="Helical" evidence="7">
    <location>
        <begin position="208"/>
        <end position="230"/>
    </location>
</feature>
<keyword evidence="5 7" id="KW-1133">Transmembrane helix</keyword>
<evidence type="ECO:0000256" key="2">
    <source>
        <dbReference type="ARBA" id="ARBA00022448"/>
    </source>
</evidence>
<evidence type="ECO:0000256" key="1">
    <source>
        <dbReference type="ARBA" id="ARBA00004651"/>
    </source>
</evidence>
<evidence type="ECO:0000256" key="7">
    <source>
        <dbReference type="RuleBase" id="RU363041"/>
    </source>
</evidence>
<gene>
    <name evidence="8" type="ORF">GQS65_04460</name>
</gene>
<reference evidence="8 9" key="1">
    <citation type="submission" date="2019-12" db="EMBL/GenBank/DDBJ databases">
        <title>Halocatena pleomorpha gen. nov. sp. nov., an extremely halophilic archaeon of family Halobacteriaceae isolated from saltpan soil.</title>
        <authorList>
            <person name="Pal Y."/>
            <person name="Verma A."/>
            <person name="Krishnamurthi S."/>
            <person name="Kumar P."/>
        </authorList>
    </citation>
    <scope>NUCLEOTIDE SEQUENCE [LARGE SCALE GENOMIC DNA]</scope>
    <source>
        <strain evidence="8 9">JCM 16495</strain>
    </source>
</reference>
<protein>
    <recommendedName>
        <fullName evidence="7">Probable membrane transporter protein</fullName>
    </recommendedName>
</protein>
<keyword evidence="9" id="KW-1185">Reference proteome</keyword>
<dbReference type="GO" id="GO:0005886">
    <property type="term" value="C:plasma membrane"/>
    <property type="evidence" value="ECO:0007669"/>
    <property type="project" value="UniProtKB-SubCell"/>
</dbReference>
<keyword evidence="6 7" id="KW-0472">Membrane</keyword>
<keyword evidence="3 7" id="KW-1003">Cell membrane</keyword>
<feature type="transmembrane region" description="Helical" evidence="7">
    <location>
        <begin position="100"/>
        <end position="118"/>
    </location>
</feature>
<evidence type="ECO:0000313" key="8">
    <source>
        <dbReference type="EMBL" id="MWG33753.1"/>
    </source>
</evidence>
<dbReference type="InterPro" id="IPR052017">
    <property type="entry name" value="TSUP"/>
</dbReference>
<accession>A0A6B0GLW0</accession>
<feature type="transmembrane region" description="Helical" evidence="7">
    <location>
        <begin position="74"/>
        <end position="93"/>
    </location>
</feature>
<dbReference type="Pfam" id="PF01925">
    <property type="entry name" value="TauE"/>
    <property type="match status" value="1"/>
</dbReference>
<keyword evidence="4 7" id="KW-0812">Transmembrane</keyword>
<name>A0A6B0GLW0_9EURY</name>
<dbReference type="Proteomes" id="UP000451471">
    <property type="component" value="Unassembled WGS sequence"/>
</dbReference>